<dbReference type="Proteomes" id="UP000192674">
    <property type="component" value="Unassembled WGS sequence"/>
</dbReference>
<accession>A0A1W2E8S9</accession>
<evidence type="ECO:0000256" key="2">
    <source>
        <dbReference type="SAM" id="SignalP"/>
    </source>
</evidence>
<feature type="compositionally biased region" description="Low complexity" evidence="1">
    <location>
        <begin position="175"/>
        <end position="188"/>
    </location>
</feature>
<dbReference type="PANTHER" id="PTHR39335">
    <property type="entry name" value="BLL4220 PROTEIN"/>
    <property type="match status" value="1"/>
</dbReference>
<dbReference type="RefSeq" id="WP_084428421.1">
    <property type="nucleotide sequence ID" value="NZ_FWXV01000003.1"/>
</dbReference>
<feature type="region of interest" description="Disordered" evidence="1">
    <location>
        <begin position="152"/>
        <end position="198"/>
    </location>
</feature>
<dbReference type="PANTHER" id="PTHR39335:SF1">
    <property type="entry name" value="BLL4220 PROTEIN"/>
    <property type="match status" value="1"/>
</dbReference>
<dbReference type="GO" id="GO:0043448">
    <property type="term" value="P:alkane catabolic process"/>
    <property type="evidence" value="ECO:0007669"/>
    <property type="project" value="TreeGrafter"/>
</dbReference>
<dbReference type="AlphaFoldDB" id="A0A1W2E8S9"/>
<keyword evidence="3" id="KW-0449">Lipoprotein</keyword>
<dbReference type="PROSITE" id="PS51257">
    <property type="entry name" value="PROKAR_LIPOPROTEIN"/>
    <property type="match status" value="1"/>
</dbReference>
<feature type="chain" id="PRO_5038465520" evidence="2">
    <location>
        <begin position="25"/>
        <end position="198"/>
    </location>
</feature>
<dbReference type="EMBL" id="FWXV01000003">
    <property type="protein sequence ID" value="SMD05842.1"/>
    <property type="molecule type" value="Genomic_DNA"/>
</dbReference>
<dbReference type="OrthoDB" id="597632at2"/>
<gene>
    <name evidence="3" type="ORF">SAMN05661093_04017</name>
</gene>
<dbReference type="Pfam" id="PF03640">
    <property type="entry name" value="Lipoprotein_15"/>
    <property type="match status" value="2"/>
</dbReference>
<organism evidence="3 4">
    <name type="scientific">Kibdelosporangium aridum</name>
    <dbReference type="NCBI Taxonomy" id="2030"/>
    <lineage>
        <taxon>Bacteria</taxon>
        <taxon>Bacillati</taxon>
        <taxon>Actinomycetota</taxon>
        <taxon>Actinomycetes</taxon>
        <taxon>Pseudonocardiales</taxon>
        <taxon>Pseudonocardiaceae</taxon>
        <taxon>Kibdelosporangium</taxon>
    </lineage>
</organism>
<keyword evidence="2" id="KW-0732">Signal</keyword>
<name>A0A1W2E8S9_KIBAR</name>
<evidence type="ECO:0000313" key="3">
    <source>
        <dbReference type="EMBL" id="SMD05842.1"/>
    </source>
</evidence>
<evidence type="ECO:0000313" key="4">
    <source>
        <dbReference type="Proteomes" id="UP000192674"/>
    </source>
</evidence>
<protein>
    <submittedName>
        <fullName evidence="3">Predicted lipoprotein with conserved Yx(FWY)xxD motif</fullName>
    </submittedName>
</protein>
<reference evidence="3 4" key="1">
    <citation type="submission" date="2017-04" db="EMBL/GenBank/DDBJ databases">
        <authorList>
            <person name="Afonso C.L."/>
            <person name="Miller P.J."/>
            <person name="Scott M.A."/>
            <person name="Spackman E."/>
            <person name="Goraichik I."/>
            <person name="Dimitrov K.M."/>
            <person name="Suarez D.L."/>
            <person name="Swayne D.E."/>
        </authorList>
    </citation>
    <scope>NUCLEOTIDE SEQUENCE [LARGE SCALE GENOMIC DNA]</scope>
    <source>
        <strain evidence="3 4">DSM 43828</strain>
    </source>
</reference>
<sequence>MKGARVGVLTAIAGLGLLGLTACSGDNPAPRVQIPQAQQQDELPIEDGPKPNLVAAEVSSLGKVMANQAGMTLYMFTKDTAQPSVSNCYDACAKQWKPLLAEGKEITFTGVPQNMVGTTKRKDGTRQITINKWPVYTYAKDLAPGDANGQGMNSQWYAMTPEGKKAQGLATEAEQPQQQQQQQPKPQQAPADDSGSGY</sequence>
<keyword evidence="4" id="KW-1185">Reference proteome</keyword>
<evidence type="ECO:0000256" key="1">
    <source>
        <dbReference type="SAM" id="MobiDB-lite"/>
    </source>
</evidence>
<dbReference type="InterPro" id="IPR005297">
    <property type="entry name" value="Lipoprotein_repeat"/>
</dbReference>
<proteinExistence type="predicted"/>
<feature type="signal peptide" evidence="2">
    <location>
        <begin position="1"/>
        <end position="24"/>
    </location>
</feature>